<evidence type="ECO:0000259" key="7">
    <source>
        <dbReference type="PROSITE" id="PS50011"/>
    </source>
</evidence>
<protein>
    <recommendedName>
        <fullName evidence="7">Protein kinase domain-containing protein</fullName>
    </recommendedName>
</protein>
<feature type="compositionally biased region" description="Gly residues" evidence="6">
    <location>
        <begin position="80"/>
        <end position="97"/>
    </location>
</feature>
<keyword evidence="4" id="KW-0418">Kinase</keyword>
<evidence type="ECO:0000256" key="5">
    <source>
        <dbReference type="ARBA" id="ARBA00022840"/>
    </source>
</evidence>
<evidence type="ECO:0000256" key="4">
    <source>
        <dbReference type="ARBA" id="ARBA00022777"/>
    </source>
</evidence>
<keyword evidence="3" id="KW-0547">Nucleotide-binding</keyword>
<dbReference type="SMART" id="SM00220">
    <property type="entry name" value="S_TKc"/>
    <property type="match status" value="1"/>
</dbReference>
<dbReference type="GO" id="GO:0004674">
    <property type="term" value="F:protein serine/threonine kinase activity"/>
    <property type="evidence" value="ECO:0007669"/>
    <property type="project" value="UniProtKB-KW"/>
</dbReference>
<evidence type="ECO:0000256" key="2">
    <source>
        <dbReference type="ARBA" id="ARBA00022679"/>
    </source>
</evidence>
<dbReference type="Gene3D" id="1.10.510.10">
    <property type="entry name" value="Transferase(Phosphotransferase) domain 1"/>
    <property type="match status" value="2"/>
</dbReference>
<dbReference type="InterPro" id="IPR008271">
    <property type="entry name" value="Ser/Thr_kinase_AS"/>
</dbReference>
<dbReference type="EMBL" id="HBGU01016386">
    <property type="protein sequence ID" value="CAD9425445.1"/>
    <property type="molecule type" value="Transcribed_RNA"/>
</dbReference>
<feature type="region of interest" description="Disordered" evidence="6">
    <location>
        <begin position="80"/>
        <end position="99"/>
    </location>
</feature>
<dbReference type="GO" id="GO:0005524">
    <property type="term" value="F:ATP binding"/>
    <property type="evidence" value="ECO:0007669"/>
    <property type="project" value="UniProtKB-KW"/>
</dbReference>
<evidence type="ECO:0000256" key="1">
    <source>
        <dbReference type="ARBA" id="ARBA00022527"/>
    </source>
</evidence>
<evidence type="ECO:0000256" key="3">
    <source>
        <dbReference type="ARBA" id="ARBA00022741"/>
    </source>
</evidence>
<organism evidence="8">
    <name type="scientific">Haptolina brevifila</name>
    <dbReference type="NCBI Taxonomy" id="156173"/>
    <lineage>
        <taxon>Eukaryota</taxon>
        <taxon>Haptista</taxon>
        <taxon>Haptophyta</taxon>
        <taxon>Prymnesiophyceae</taxon>
        <taxon>Prymnesiales</taxon>
        <taxon>Prymnesiaceae</taxon>
        <taxon>Haptolina</taxon>
    </lineage>
</organism>
<evidence type="ECO:0000313" key="8">
    <source>
        <dbReference type="EMBL" id="CAD9425445.1"/>
    </source>
</evidence>
<evidence type="ECO:0000256" key="6">
    <source>
        <dbReference type="SAM" id="MobiDB-lite"/>
    </source>
</evidence>
<dbReference type="AlphaFoldDB" id="A0A7S2CJ94"/>
<feature type="domain" description="Protein kinase" evidence="7">
    <location>
        <begin position="1"/>
        <end position="237"/>
    </location>
</feature>
<dbReference type="PROSITE" id="PS50011">
    <property type="entry name" value="PROTEIN_KINASE_DOM"/>
    <property type="match status" value="1"/>
</dbReference>
<name>A0A7S2CJ94_9EUKA</name>
<dbReference type="PANTHER" id="PTHR24351">
    <property type="entry name" value="RIBOSOMAL PROTEIN S6 KINASE"/>
    <property type="match status" value="1"/>
</dbReference>
<keyword evidence="1" id="KW-0723">Serine/threonine-protein kinase</keyword>
<sequence length="262" mass="27307">MALSYLHGQRVIYRDVKPENTLIGADGHTLLADFGVSKRIATFCGHEGLIATNAQQSVGGVDVSDGRNDGSGGVHVAATNGGGGSCGGGSGGGGGGSRTRTLVGTPHYMAPEVFRGHGHSFASDWWGAGIMLHEMLCGSVPLDAPHELLSKLRCLDEDTAADSMDAVNATNDTHPSPIQLTLSPSLTPQACALVGAFLTDDESQRCGFRQHAGTAERLDGQAAAEAELVQVWGHAFFDGLDRLSIERKHVAPPFPPNNTVSL</sequence>
<dbReference type="InterPro" id="IPR000719">
    <property type="entry name" value="Prot_kinase_dom"/>
</dbReference>
<dbReference type="Pfam" id="PF00069">
    <property type="entry name" value="Pkinase"/>
    <property type="match status" value="2"/>
</dbReference>
<keyword evidence="2" id="KW-0808">Transferase</keyword>
<reference evidence="8" key="1">
    <citation type="submission" date="2021-01" db="EMBL/GenBank/DDBJ databases">
        <authorList>
            <person name="Corre E."/>
            <person name="Pelletier E."/>
            <person name="Niang G."/>
            <person name="Scheremetjew M."/>
            <person name="Finn R."/>
            <person name="Kale V."/>
            <person name="Holt S."/>
            <person name="Cochrane G."/>
            <person name="Meng A."/>
            <person name="Brown T."/>
            <person name="Cohen L."/>
        </authorList>
    </citation>
    <scope>NUCLEOTIDE SEQUENCE</scope>
    <source>
        <strain evidence="8">UTEX LB 985</strain>
    </source>
</reference>
<gene>
    <name evidence="8" type="ORF">CBRE1094_LOCUS8837</name>
</gene>
<proteinExistence type="predicted"/>
<accession>A0A7S2CJ94</accession>
<keyword evidence="5" id="KW-0067">ATP-binding</keyword>
<dbReference type="SUPFAM" id="SSF56112">
    <property type="entry name" value="Protein kinase-like (PK-like)"/>
    <property type="match status" value="1"/>
</dbReference>
<dbReference type="PROSITE" id="PS00108">
    <property type="entry name" value="PROTEIN_KINASE_ST"/>
    <property type="match status" value="1"/>
</dbReference>
<dbReference type="InterPro" id="IPR011009">
    <property type="entry name" value="Kinase-like_dom_sf"/>
</dbReference>